<gene>
    <name evidence="11" type="ORF">DYB35_003195</name>
</gene>
<dbReference type="PROSITE" id="PS50011">
    <property type="entry name" value="PROTEIN_KINASE_DOM"/>
    <property type="match status" value="1"/>
</dbReference>
<feature type="compositionally biased region" description="Low complexity" evidence="7">
    <location>
        <begin position="859"/>
        <end position="874"/>
    </location>
</feature>
<reference evidence="11 12" key="1">
    <citation type="submission" date="2018-08" db="EMBL/GenBank/DDBJ databases">
        <title>Aphanomyces genome sequencing and annotation.</title>
        <authorList>
            <person name="Minardi D."/>
            <person name="Oidtmann B."/>
            <person name="Van Der Giezen M."/>
            <person name="Studholme D.J."/>
        </authorList>
    </citation>
    <scope>NUCLEOTIDE SEQUENCE [LARGE SCALE GENOMIC DNA]</scope>
    <source>
        <strain evidence="11 12">Sv</strain>
    </source>
</reference>
<evidence type="ECO:0000259" key="8">
    <source>
        <dbReference type="PROSITE" id="PS50003"/>
    </source>
</evidence>
<dbReference type="InterPro" id="IPR011009">
    <property type="entry name" value="Kinase-like_dom_sf"/>
</dbReference>
<dbReference type="Gene3D" id="3.10.450.50">
    <property type="match status" value="1"/>
</dbReference>
<dbReference type="Proteomes" id="UP000285712">
    <property type="component" value="Unassembled WGS sequence"/>
</dbReference>
<dbReference type="PROSITE" id="PS50020">
    <property type="entry name" value="WW_DOMAIN_2"/>
    <property type="match status" value="1"/>
</dbReference>
<dbReference type="CDD" id="cd00201">
    <property type="entry name" value="WW"/>
    <property type="match status" value="1"/>
</dbReference>
<dbReference type="Gene3D" id="3.30.200.20">
    <property type="entry name" value="Phosphorylase Kinase, domain 1"/>
    <property type="match status" value="1"/>
</dbReference>
<proteinExistence type="predicted"/>
<dbReference type="InterPro" id="IPR036020">
    <property type="entry name" value="WW_dom_sf"/>
</dbReference>
<dbReference type="GO" id="GO:0005524">
    <property type="term" value="F:ATP binding"/>
    <property type="evidence" value="ECO:0007669"/>
    <property type="project" value="UniProtKB-KW"/>
</dbReference>
<dbReference type="SMART" id="SM00456">
    <property type="entry name" value="WW"/>
    <property type="match status" value="1"/>
</dbReference>
<name>A0A3R7B5V8_APHAT</name>
<accession>A0A3R7B5V8</accession>
<feature type="region of interest" description="Disordered" evidence="7">
    <location>
        <begin position="765"/>
        <end position="786"/>
    </location>
</feature>
<evidence type="ECO:0008006" key="13">
    <source>
        <dbReference type="Google" id="ProtNLM"/>
    </source>
</evidence>
<feature type="domain" description="Protein kinase" evidence="9">
    <location>
        <begin position="916"/>
        <end position="1239"/>
    </location>
</feature>
<keyword evidence="3" id="KW-0547">Nucleotide-binding</keyword>
<evidence type="ECO:0000256" key="3">
    <source>
        <dbReference type="ARBA" id="ARBA00022741"/>
    </source>
</evidence>
<dbReference type="Gene3D" id="2.30.29.30">
    <property type="entry name" value="Pleckstrin-homology domain (PH domain)/Phosphotyrosine-binding domain (PTB)"/>
    <property type="match status" value="1"/>
</dbReference>
<sequence>MFKDVFPPRQRIYSNASESALDQLTELQSLVNRLERKVKEVEWQVTVHNASPTIPRAQLIESKNSLAQMVGSLDKLQYSGIDGVITAQLKSGKDCVRDQRKALNKHCETLRATILTLHEQLLVHVSSASSTQSDCYTSGERERAWRRSLADDLGLDEAFRASLNGMTSSDGRLSLGASPQSSDRVDFGKLSDTAAEILSDARLVRGGKEAKLYQQTVCVSDEGRVSITSADGSADVQTMLIDAQDALAMDESNEDDEDDNRGLHPLAPELVEWEGVLSKRSEWLRRWEKHYYVMVGTTLKRFASKEAFMATLQQSPVEGRPPPPSYVIQGVKEAPGRTNGFVFSCHDGKTLQLTAPTAIERVIWMRLAQEAMASLPDLPVFPLEIEEFYAMLIVLYTAHSGNWRTSGDMAVTLPPPSEQVRTVFSRFFRLLDRDMLVSSNYPPSVPFCGSFRGASGFVTFLHTFALHTNWSNFKIEGIAMEDMVAVASGKEELENVRDRRKFVQNWVHKFNFAKDGRLIKFEINGDVVAASAVYKVPGAATTLTLPQDFHEVQTPLSGTLTVRVLQGSGLKLLSSSTSTVSSHSISTKKSSSTLHDPRVVLSLALGDHTSHLGVAAAPVSCAATAPSLSVSSLSSTASSYLPSTLTRKLSTSLLLRSVSAPMSRPQQPDAAHTPLQMPPSIAKPYPCMTDAARNKAQSSGGGGDLSAPVWNAVLTLPFETVQGSIRLLVDVVDMSPSKPPVKVGAAFVNVAKFIMEQAAAITTTTPQQLSATEQTSNPTNPSNTNTQWVTVSTTRGEFCGRVQLCISCTLSPHPDKQVTTTPLAVAQLMQWKSSSSSSAKKDDMPSLNRPGWSQMNLNTDDATAADSSSSLDALVKSPAGNNANTTDPLQPKLCDDDASMHVYTVCGAPFVIPQHYHLIKVCGRGAYGIVIAATNQDTGGSVAIKKVIDCIWHPHQLKQILREVRLMRHLCHANILSLMDLIPPPSYQDFRDVYMTVDLLEMDLHRIIYSKEVLSDDHIRYFVFQMLSGLHHMHACGVLHRDLKPSNLLINSDCQLKICDMGLARPKDIDDLGMTEYVVTRWYRAPELLLGSAYDEGVDVWAAGCIMAEMLGRKPLFPGRSYVHQLQLIMNVLGVPEEVSFKENPQAQKFKGRQLLSRTPTRQGIDTTMLFPNANPEVITIVFLLPPPQHLVDFGFLANYIDNLCPDFCKIGLDLLWKLLVFDSSKRMSVQEALRHPYLASYYVESTDDSQVERFHSFDFEDLGENDLKELMFRCVCLKTYLSYINKTIVFDGMSEQLPRGYALLIDMIVVVVVWEICHFHPEEMEKRAKQMADMPKEEKLPPGWVKRESRSIRGKFYYSHAKRGVSTWVKPTQ</sequence>
<feature type="coiled-coil region" evidence="6">
    <location>
        <begin position="17"/>
        <end position="44"/>
    </location>
</feature>
<evidence type="ECO:0000259" key="9">
    <source>
        <dbReference type="PROSITE" id="PS50011"/>
    </source>
</evidence>
<evidence type="ECO:0000256" key="5">
    <source>
        <dbReference type="ARBA" id="ARBA00022840"/>
    </source>
</evidence>
<feature type="compositionally biased region" description="Low complexity" evidence="7">
    <location>
        <begin position="775"/>
        <end position="786"/>
    </location>
</feature>
<evidence type="ECO:0000259" key="10">
    <source>
        <dbReference type="PROSITE" id="PS50020"/>
    </source>
</evidence>
<evidence type="ECO:0000256" key="1">
    <source>
        <dbReference type="ARBA" id="ARBA00022527"/>
    </source>
</evidence>
<keyword evidence="6" id="KW-0175">Coiled coil</keyword>
<dbReference type="EMBL" id="QUTG01007645">
    <property type="protein sequence ID" value="RHY82258.1"/>
    <property type="molecule type" value="Genomic_DNA"/>
</dbReference>
<feature type="compositionally biased region" description="Polar residues" evidence="7">
    <location>
        <begin position="879"/>
        <end position="888"/>
    </location>
</feature>
<comment type="caution">
    <text evidence="11">The sequence shown here is derived from an EMBL/GenBank/DDBJ whole genome shotgun (WGS) entry which is preliminary data.</text>
</comment>
<dbReference type="SUPFAM" id="SSF54427">
    <property type="entry name" value="NTF2-like"/>
    <property type="match status" value="1"/>
</dbReference>
<dbReference type="PROSITE" id="PS00108">
    <property type="entry name" value="PROTEIN_KINASE_ST"/>
    <property type="match status" value="1"/>
</dbReference>
<feature type="domain" description="PH" evidence="8">
    <location>
        <begin position="270"/>
        <end position="373"/>
    </location>
</feature>
<evidence type="ECO:0000313" key="11">
    <source>
        <dbReference type="EMBL" id="RHY82258.1"/>
    </source>
</evidence>
<dbReference type="InterPro" id="IPR008271">
    <property type="entry name" value="Ser/Thr_kinase_AS"/>
</dbReference>
<dbReference type="VEuPathDB" id="FungiDB:H257_08793"/>
<evidence type="ECO:0000256" key="2">
    <source>
        <dbReference type="ARBA" id="ARBA00022679"/>
    </source>
</evidence>
<evidence type="ECO:0000256" key="6">
    <source>
        <dbReference type="SAM" id="Coils"/>
    </source>
</evidence>
<organism evidence="11 12">
    <name type="scientific">Aphanomyces astaci</name>
    <name type="common">Crayfish plague agent</name>
    <dbReference type="NCBI Taxonomy" id="112090"/>
    <lineage>
        <taxon>Eukaryota</taxon>
        <taxon>Sar</taxon>
        <taxon>Stramenopiles</taxon>
        <taxon>Oomycota</taxon>
        <taxon>Saprolegniomycetes</taxon>
        <taxon>Saprolegniales</taxon>
        <taxon>Verrucalvaceae</taxon>
        <taxon>Aphanomyces</taxon>
    </lineage>
</organism>
<dbReference type="FunFam" id="3.30.200.20:FF:000046">
    <property type="entry name" value="Mitogen-activated protein kinase"/>
    <property type="match status" value="1"/>
</dbReference>
<dbReference type="InterPro" id="IPR032710">
    <property type="entry name" value="NTF2-like_dom_sf"/>
</dbReference>
<dbReference type="PROSITE" id="PS50003">
    <property type="entry name" value="PH_DOMAIN"/>
    <property type="match status" value="1"/>
</dbReference>
<keyword evidence="1" id="KW-0723">Serine/threonine-protein kinase</keyword>
<keyword evidence="4" id="KW-0418">Kinase</keyword>
<protein>
    <recommendedName>
        <fullName evidence="13">CMGC/MAPK protein kinase</fullName>
    </recommendedName>
</protein>
<evidence type="ECO:0000256" key="7">
    <source>
        <dbReference type="SAM" id="MobiDB-lite"/>
    </source>
</evidence>
<dbReference type="Gene3D" id="1.10.510.10">
    <property type="entry name" value="Transferase(Phosphotransferase) domain 1"/>
    <property type="match status" value="1"/>
</dbReference>
<dbReference type="InterPro" id="IPR000719">
    <property type="entry name" value="Prot_kinase_dom"/>
</dbReference>
<dbReference type="SUPFAM" id="SSF56112">
    <property type="entry name" value="Protein kinase-like (PK-like)"/>
    <property type="match status" value="1"/>
</dbReference>
<keyword evidence="5" id="KW-0067">ATP-binding</keyword>
<feature type="domain" description="WW" evidence="10">
    <location>
        <begin position="1339"/>
        <end position="1374"/>
    </location>
</feature>
<dbReference type="GO" id="GO:0004674">
    <property type="term" value="F:protein serine/threonine kinase activity"/>
    <property type="evidence" value="ECO:0007669"/>
    <property type="project" value="UniProtKB-KW"/>
</dbReference>
<dbReference type="Gene3D" id="2.20.70.10">
    <property type="match status" value="1"/>
</dbReference>
<dbReference type="SUPFAM" id="SSF50729">
    <property type="entry name" value="PH domain-like"/>
    <property type="match status" value="1"/>
</dbReference>
<feature type="region of interest" description="Disordered" evidence="7">
    <location>
        <begin position="834"/>
        <end position="889"/>
    </location>
</feature>
<dbReference type="Pfam" id="PF00069">
    <property type="entry name" value="Pkinase"/>
    <property type="match status" value="1"/>
</dbReference>
<dbReference type="InterPro" id="IPR050117">
    <property type="entry name" value="MAPK"/>
</dbReference>
<keyword evidence="2" id="KW-0808">Transferase</keyword>
<dbReference type="InterPro" id="IPR001849">
    <property type="entry name" value="PH_domain"/>
</dbReference>
<dbReference type="InterPro" id="IPR001202">
    <property type="entry name" value="WW_dom"/>
</dbReference>
<dbReference type="CDD" id="cd07834">
    <property type="entry name" value="STKc_MAPK"/>
    <property type="match status" value="1"/>
</dbReference>
<dbReference type="InterPro" id="IPR011993">
    <property type="entry name" value="PH-like_dom_sf"/>
</dbReference>
<evidence type="ECO:0000256" key="4">
    <source>
        <dbReference type="ARBA" id="ARBA00022777"/>
    </source>
</evidence>
<dbReference type="SUPFAM" id="SSF51045">
    <property type="entry name" value="WW domain"/>
    <property type="match status" value="1"/>
</dbReference>
<evidence type="ECO:0000313" key="12">
    <source>
        <dbReference type="Proteomes" id="UP000285712"/>
    </source>
</evidence>
<dbReference type="PANTHER" id="PTHR24055">
    <property type="entry name" value="MITOGEN-ACTIVATED PROTEIN KINASE"/>
    <property type="match status" value="1"/>
</dbReference>
<dbReference type="SMART" id="SM00220">
    <property type="entry name" value="S_TKc"/>
    <property type="match status" value="1"/>
</dbReference>